<dbReference type="InterPro" id="IPR000182">
    <property type="entry name" value="GNAT_dom"/>
</dbReference>
<protein>
    <submittedName>
        <fullName evidence="2">GNAT family N-acetyltransferase</fullName>
    </submittedName>
</protein>
<evidence type="ECO:0000313" key="3">
    <source>
        <dbReference type="Proteomes" id="UP001060123"/>
    </source>
</evidence>
<dbReference type="InterPro" id="IPR016181">
    <property type="entry name" value="Acyl_CoA_acyltransferase"/>
</dbReference>
<dbReference type="EMBL" id="CP104143">
    <property type="protein sequence ID" value="UWU14386.1"/>
    <property type="molecule type" value="Genomic_DNA"/>
</dbReference>
<dbReference type="RefSeq" id="WP_051336599.1">
    <property type="nucleotide sequence ID" value="NZ_CP104143.1"/>
</dbReference>
<dbReference type="PANTHER" id="PTHR43617">
    <property type="entry name" value="L-AMINO ACID N-ACETYLTRANSFERASE"/>
    <property type="match status" value="1"/>
</dbReference>
<evidence type="ECO:0000313" key="2">
    <source>
        <dbReference type="EMBL" id="UWU14386.1"/>
    </source>
</evidence>
<dbReference type="PANTHER" id="PTHR43617:SF38">
    <property type="entry name" value="N-ACETYLTRANSFERASE DOMAIN-CONTAINING PROTEIN"/>
    <property type="match status" value="1"/>
</dbReference>
<dbReference type="PROSITE" id="PS51186">
    <property type="entry name" value="GNAT"/>
    <property type="match status" value="1"/>
</dbReference>
<keyword evidence="3" id="KW-1185">Reference proteome</keyword>
<evidence type="ECO:0000259" key="1">
    <source>
        <dbReference type="PROSITE" id="PS51186"/>
    </source>
</evidence>
<organism evidence="2 3">
    <name type="scientific">Rhizobium sullae</name>
    <name type="common">Rhizobium hedysari</name>
    <dbReference type="NCBI Taxonomy" id="50338"/>
    <lineage>
        <taxon>Bacteria</taxon>
        <taxon>Pseudomonadati</taxon>
        <taxon>Pseudomonadota</taxon>
        <taxon>Alphaproteobacteria</taxon>
        <taxon>Hyphomicrobiales</taxon>
        <taxon>Rhizobiaceae</taxon>
        <taxon>Rhizobium/Agrobacterium group</taxon>
        <taxon>Rhizobium</taxon>
    </lineage>
</organism>
<dbReference type="InterPro" id="IPR050276">
    <property type="entry name" value="MshD_Acetyltransferase"/>
</dbReference>
<dbReference type="Gene3D" id="3.40.630.30">
    <property type="match status" value="1"/>
</dbReference>
<gene>
    <name evidence="2" type="ORF">N2599_20110</name>
</gene>
<feature type="domain" description="N-acetyltransferase" evidence="1">
    <location>
        <begin position="11"/>
        <end position="184"/>
    </location>
</feature>
<accession>A0ABY5XJB0</accession>
<dbReference type="Pfam" id="PF00583">
    <property type="entry name" value="Acetyltransf_1"/>
    <property type="match status" value="1"/>
</dbReference>
<name>A0ABY5XJB0_RHISU</name>
<dbReference type="Proteomes" id="UP001060123">
    <property type="component" value="Chromosome"/>
</dbReference>
<reference evidence="2" key="1">
    <citation type="submission" date="2022-09" db="EMBL/GenBank/DDBJ databases">
        <title>Australian commercial rhizobial inoculants.</title>
        <authorList>
            <person name="Kohlmeier M.G."/>
            <person name="O'Hara G.W."/>
            <person name="Colombi E."/>
            <person name="Ramsay J.P."/>
            <person name="Terpolilli J."/>
        </authorList>
    </citation>
    <scope>NUCLEOTIDE SEQUENCE</scope>
    <source>
        <strain evidence="2">WSM1592</strain>
    </source>
</reference>
<sequence>MNLFSNRQMPATIRVALPSDVTAIATVHVASWKETYDGLMPEAILAGFSVADRRPRWQKILDQTDPALGITFVAEHDGSIVGFAHGMDQRSPPLRDLGFTGEITGIYMLRSFQRQGIGTALVRAMAEMLQARRHRAASLWVLRENAVARRFYERLGGELVSEKEDRRDTMTLVEVAYGWRDLSPLL</sequence>
<dbReference type="SUPFAM" id="SSF55729">
    <property type="entry name" value="Acyl-CoA N-acyltransferases (Nat)"/>
    <property type="match status" value="1"/>
</dbReference>
<dbReference type="CDD" id="cd04301">
    <property type="entry name" value="NAT_SF"/>
    <property type="match status" value="1"/>
</dbReference>
<proteinExistence type="predicted"/>